<dbReference type="EMBL" id="SDMP01000020">
    <property type="protein sequence ID" value="RYQ86400.1"/>
    <property type="molecule type" value="Genomic_DNA"/>
</dbReference>
<dbReference type="AlphaFoldDB" id="A0A444X9P5"/>
<evidence type="ECO:0000313" key="2">
    <source>
        <dbReference type="Proteomes" id="UP000289738"/>
    </source>
</evidence>
<protein>
    <submittedName>
        <fullName evidence="1">Uncharacterized protein</fullName>
    </submittedName>
</protein>
<accession>A0A444X9P5</accession>
<dbReference type="Proteomes" id="UP000289738">
    <property type="component" value="Chromosome B10"/>
</dbReference>
<name>A0A444X9P5_ARAHY</name>
<comment type="caution">
    <text evidence="1">The sequence shown here is derived from an EMBL/GenBank/DDBJ whole genome shotgun (WGS) entry which is preliminary data.</text>
</comment>
<evidence type="ECO:0000313" key="1">
    <source>
        <dbReference type="EMBL" id="RYQ86400.1"/>
    </source>
</evidence>
<proteinExistence type="predicted"/>
<sequence length="158" mass="17088">MLQTFSTPRRVTTAGFTSTSSPTVRFLIHGSGFESMKGRPLSHPHGTGHKRGCAENGKQSMINVCVRPHEHGEKAAVAGAHENYGKEEAGGDGYAEEYVSNGVVVGGQEQSGKIIVVPVWAVELFVISRPSVGGANGFWKRWITRTAFCKEWQTILAC</sequence>
<gene>
    <name evidence="1" type="ORF">Ahy_B10g106070</name>
</gene>
<organism evidence="1 2">
    <name type="scientific">Arachis hypogaea</name>
    <name type="common">Peanut</name>
    <dbReference type="NCBI Taxonomy" id="3818"/>
    <lineage>
        <taxon>Eukaryota</taxon>
        <taxon>Viridiplantae</taxon>
        <taxon>Streptophyta</taxon>
        <taxon>Embryophyta</taxon>
        <taxon>Tracheophyta</taxon>
        <taxon>Spermatophyta</taxon>
        <taxon>Magnoliopsida</taxon>
        <taxon>eudicotyledons</taxon>
        <taxon>Gunneridae</taxon>
        <taxon>Pentapetalae</taxon>
        <taxon>rosids</taxon>
        <taxon>fabids</taxon>
        <taxon>Fabales</taxon>
        <taxon>Fabaceae</taxon>
        <taxon>Papilionoideae</taxon>
        <taxon>50 kb inversion clade</taxon>
        <taxon>dalbergioids sensu lato</taxon>
        <taxon>Dalbergieae</taxon>
        <taxon>Pterocarpus clade</taxon>
        <taxon>Arachis</taxon>
    </lineage>
</organism>
<reference evidence="1 2" key="1">
    <citation type="submission" date="2019-01" db="EMBL/GenBank/DDBJ databases">
        <title>Sequencing of cultivated peanut Arachis hypogaea provides insights into genome evolution and oil improvement.</title>
        <authorList>
            <person name="Chen X."/>
        </authorList>
    </citation>
    <scope>NUCLEOTIDE SEQUENCE [LARGE SCALE GENOMIC DNA]</scope>
    <source>
        <strain evidence="2">cv. Fuhuasheng</strain>
        <tissue evidence="1">Leaves</tissue>
    </source>
</reference>
<keyword evidence="2" id="KW-1185">Reference proteome</keyword>